<dbReference type="CDD" id="cd02007">
    <property type="entry name" value="TPP_DXS"/>
    <property type="match status" value="1"/>
</dbReference>
<feature type="binding site" evidence="10">
    <location>
        <position position="72"/>
    </location>
    <ligand>
        <name>thiamine diphosphate</name>
        <dbReference type="ChEBI" id="CHEBI:58937"/>
    </ligand>
</feature>
<dbReference type="Pfam" id="PF13292">
    <property type="entry name" value="DXP_synthase_N"/>
    <property type="match status" value="2"/>
</dbReference>
<comment type="caution">
    <text evidence="10">Lacks conserved residue(s) required for the propagation of feature annotation.</text>
</comment>
<dbReference type="HAMAP" id="MF_00315">
    <property type="entry name" value="DXP_synth"/>
    <property type="match status" value="1"/>
</dbReference>
<comment type="function">
    <text evidence="10">Catalyzes the acyloin condensation reaction between C atoms 2 and 3 of pyruvate and glyceraldehyde 3-phosphate to yield 1-deoxy-D-xylulose-5-phosphate (DXP).</text>
</comment>
<dbReference type="UniPathway" id="UPA00064">
    <property type="reaction ID" value="UER00091"/>
</dbReference>
<dbReference type="AlphaFoldDB" id="A0A250FWC6"/>
<evidence type="ECO:0000256" key="6">
    <source>
        <dbReference type="ARBA" id="ARBA00022842"/>
    </source>
</evidence>
<keyword evidence="4 10" id="KW-0808">Transferase</keyword>
<dbReference type="Proteomes" id="UP000217348">
    <property type="component" value="Chromosome"/>
</dbReference>
<dbReference type="KEGG" id="csto:CGC58_05985"/>
<dbReference type="PANTHER" id="PTHR43322">
    <property type="entry name" value="1-D-DEOXYXYLULOSE 5-PHOSPHATE SYNTHASE-RELATED"/>
    <property type="match status" value="1"/>
</dbReference>
<dbReference type="InterPro" id="IPR009014">
    <property type="entry name" value="Transketo_C/PFOR_II"/>
</dbReference>
<comment type="similarity">
    <text evidence="2 10">Belongs to the transketolase family. DXPS subfamily.</text>
</comment>
<feature type="binding site" evidence="10">
    <location>
        <position position="145"/>
    </location>
    <ligand>
        <name>Mg(2+)</name>
        <dbReference type="ChEBI" id="CHEBI:18420"/>
    </ligand>
</feature>
<feature type="binding site" evidence="10">
    <location>
        <position position="331"/>
    </location>
    <ligand>
        <name>thiamine diphosphate</name>
        <dbReference type="ChEBI" id="CHEBI:58937"/>
    </ligand>
</feature>
<dbReference type="CDD" id="cd07033">
    <property type="entry name" value="TPP_PYR_DXS_TK_like"/>
    <property type="match status" value="1"/>
</dbReference>
<dbReference type="PANTHER" id="PTHR43322:SF5">
    <property type="entry name" value="1-DEOXY-D-XYLULOSE-5-PHOSPHATE SYNTHASE, CHLOROPLASTIC"/>
    <property type="match status" value="1"/>
</dbReference>
<dbReference type="PROSITE" id="PS00801">
    <property type="entry name" value="TRANSKETOLASE_1"/>
    <property type="match status" value="1"/>
</dbReference>
<dbReference type="GO" id="GO:0030976">
    <property type="term" value="F:thiamine pyrophosphate binding"/>
    <property type="evidence" value="ECO:0007669"/>
    <property type="project" value="UniProtKB-UniRule"/>
</dbReference>
<dbReference type="GO" id="GO:0009228">
    <property type="term" value="P:thiamine biosynthetic process"/>
    <property type="evidence" value="ECO:0007669"/>
    <property type="project" value="UniProtKB-UniRule"/>
</dbReference>
<dbReference type="SUPFAM" id="SSF52518">
    <property type="entry name" value="Thiamin diphosphate-binding fold (THDP-binding)"/>
    <property type="match status" value="2"/>
</dbReference>
<evidence type="ECO:0000256" key="1">
    <source>
        <dbReference type="ARBA" id="ARBA00004980"/>
    </source>
</evidence>
<accession>A0A250FWC6</accession>
<keyword evidence="6 10" id="KW-0460">Magnesium</keyword>
<dbReference type="InterPro" id="IPR033248">
    <property type="entry name" value="Transketolase_C"/>
</dbReference>
<keyword evidence="8 10" id="KW-0786">Thiamine pyrophosphate</keyword>
<dbReference type="GO" id="GO:0016114">
    <property type="term" value="P:terpenoid biosynthetic process"/>
    <property type="evidence" value="ECO:0007669"/>
    <property type="project" value="UniProtKB-UniRule"/>
</dbReference>
<evidence type="ECO:0000256" key="4">
    <source>
        <dbReference type="ARBA" id="ARBA00022679"/>
    </source>
</evidence>
<dbReference type="NCBIfam" id="NF003933">
    <property type="entry name" value="PRK05444.2-2"/>
    <property type="match status" value="1"/>
</dbReference>
<keyword evidence="7 10" id="KW-0784">Thiamine biosynthesis</keyword>
<dbReference type="SUPFAM" id="SSF52922">
    <property type="entry name" value="TK C-terminal domain-like"/>
    <property type="match status" value="1"/>
</dbReference>
<proteinExistence type="inferred from homology"/>
<dbReference type="GO" id="GO:0000287">
    <property type="term" value="F:magnesium ion binding"/>
    <property type="evidence" value="ECO:0007669"/>
    <property type="project" value="UniProtKB-UniRule"/>
</dbReference>
<evidence type="ECO:0000313" key="12">
    <source>
        <dbReference type="EMBL" id="ATA89311.1"/>
    </source>
</evidence>
<feature type="binding site" evidence="10">
    <location>
        <position position="174"/>
    </location>
    <ligand>
        <name>Mg(2+)</name>
        <dbReference type="ChEBI" id="CHEBI:18420"/>
    </ligand>
</feature>
<reference evidence="13" key="1">
    <citation type="submission" date="2017-06" db="EMBL/GenBank/DDBJ databases">
        <title>Capnocytophaga spp. assemblies.</title>
        <authorList>
            <person name="Gulvik C.A."/>
        </authorList>
    </citation>
    <scope>NUCLEOTIDE SEQUENCE [LARGE SCALE GENOMIC DNA]</scope>
    <source>
        <strain evidence="13">H2177</strain>
    </source>
</reference>
<evidence type="ECO:0000313" key="13">
    <source>
        <dbReference type="Proteomes" id="UP000217348"/>
    </source>
</evidence>
<comment type="pathway">
    <text evidence="1 10">Metabolic intermediate biosynthesis; 1-deoxy-D-xylulose 5-phosphate biosynthesis; 1-deoxy-D-xylulose 5-phosphate from D-glyceraldehyde 3-phosphate and pyruvate: step 1/1.</text>
</comment>
<organism evidence="12 13">
    <name type="scientific">Capnocytophaga stomatis</name>
    <dbReference type="NCBI Taxonomy" id="1848904"/>
    <lineage>
        <taxon>Bacteria</taxon>
        <taxon>Pseudomonadati</taxon>
        <taxon>Bacteroidota</taxon>
        <taxon>Flavobacteriia</taxon>
        <taxon>Flavobacteriales</taxon>
        <taxon>Flavobacteriaceae</taxon>
        <taxon>Capnocytophaga</taxon>
    </lineage>
</organism>
<name>A0A250FWC6_9FLAO</name>
<feature type="domain" description="Transketolase-like pyrimidine-binding" evidence="11">
    <location>
        <begin position="280"/>
        <end position="444"/>
    </location>
</feature>
<comment type="subunit">
    <text evidence="3 10">Homodimer.</text>
</comment>
<dbReference type="EMBL" id="CP022387">
    <property type="protein sequence ID" value="ATA89311.1"/>
    <property type="molecule type" value="Genomic_DNA"/>
</dbReference>
<gene>
    <name evidence="10" type="primary">dxs</name>
    <name evidence="12" type="ORF">CGC58_05985</name>
</gene>
<evidence type="ECO:0000256" key="10">
    <source>
        <dbReference type="HAMAP-Rule" id="MF_00315"/>
    </source>
</evidence>
<dbReference type="FunFam" id="3.40.50.970:FF:000005">
    <property type="entry name" value="1-deoxy-D-xylulose-5-phosphate synthase"/>
    <property type="match status" value="1"/>
</dbReference>
<dbReference type="RefSeq" id="WP_095895801.1">
    <property type="nucleotide sequence ID" value="NZ_CP022387.1"/>
</dbReference>
<dbReference type="Gene3D" id="3.40.50.970">
    <property type="match status" value="2"/>
</dbReference>
<evidence type="ECO:0000256" key="5">
    <source>
        <dbReference type="ARBA" id="ARBA00022723"/>
    </source>
</evidence>
<feature type="binding site" evidence="10">
    <location>
        <position position="174"/>
    </location>
    <ligand>
        <name>thiamine diphosphate</name>
        <dbReference type="ChEBI" id="CHEBI:58937"/>
    </ligand>
</feature>
<evidence type="ECO:0000256" key="2">
    <source>
        <dbReference type="ARBA" id="ARBA00011081"/>
    </source>
</evidence>
<dbReference type="GO" id="GO:0005829">
    <property type="term" value="C:cytosol"/>
    <property type="evidence" value="ECO:0007669"/>
    <property type="project" value="TreeGrafter"/>
</dbReference>
<comment type="catalytic activity">
    <reaction evidence="10">
        <text>D-glyceraldehyde 3-phosphate + pyruvate + H(+) = 1-deoxy-D-xylulose 5-phosphate + CO2</text>
        <dbReference type="Rhea" id="RHEA:12605"/>
        <dbReference type="ChEBI" id="CHEBI:15361"/>
        <dbReference type="ChEBI" id="CHEBI:15378"/>
        <dbReference type="ChEBI" id="CHEBI:16526"/>
        <dbReference type="ChEBI" id="CHEBI:57792"/>
        <dbReference type="ChEBI" id="CHEBI:59776"/>
        <dbReference type="EC" id="2.2.1.7"/>
    </reaction>
</comment>
<keyword evidence="9 10" id="KW-0414">Isoprene biosynthesis</keyword>
<dbReference type="InterPro" id="IPR029061">
    <property type="entry name" value="THDP-binding"/>
</dbReference>
<dbReference type="InterPro" id="IPR049557">
    <property type="entry name" value="Transketolase_CS"/>
</dbReference>
<evidence type="ECO:0000256" key="7">
    <source>
        <dbReference type="ARBA" id="ARBA00022977"/>
    </source>
</evidence>
<evidence type="ECO:0000256" key="9">
    <source>
        <dbReference type="ARBA" id="ARBA00023229"/>
    </source>
</evidence>
<dbReference type="OrthoDB" id="9803371at2"/>
<dbReference type="GO" id="GO:0019288">
    <property type="term" value="P:isopentenyl diphosphate biosynthetic process, methylerythritol 4-phosphate pathway"/>
    <property type="evidence" value="ECO:0007669"/>
    <property type="project" value="TreeGrafter"/>
</dbReference>
<dbReference type="InterPro" id="IPR005475">
    <property type="entry name" value="Transketolase-like_Pyr-bd"/>
</dbReference>
<dbReference type="Pfam" id="PF02780">
    <property type="entry name" value="Transketolase_C"/>
    <property type="match status" value="1"/>
</dbReference>
<dbReference type="Pfam" id="PF02779">
    <property type="entry name" value="Transket_pyr"/>
    <property type="match status" value="1"/>
</dbReference>
<dbReference type="EC" id="2.2.1.7" evidence="10"/>
<feature type="binding site" evidence="10">
    <location>
        <begin position="146"/>
        <end position="147"/>
    </location>
    <ligand>
        <name>thiamine diphosphate</name>
        <dbReference type="ChEBI" id="CHEBI:58937"/>
    </ligand>
</feature>
<dbReference type="FunFam" id="3.40.50.970:FF:000010">
    <property type="entry name" value="1-deoxy-D-xylulose-5-phosphate synthase"/>
    <property type="match status" value="1"/>
</dbReference>
<evidence type="ECO:0000259" key="11">
    <source>
        <dbReference type="SMART" id="SM00861"/>
    </source>
</evidence>
<keyword evidence="5 10" id="KW-0479">Metal-binding</keyword>
<dbReference type="Gene3D" id="3.40.50.920">
    <property type="match status" value="1"/>
</dbReference>
<evidence type="ECO:0000256" key="8">
    <source>
        <dbReference type="ARBA" id="ARBA00023052"/>
    </source>
</evidence>
<dbReference type="PROSITE" id="PS00802">
    <property type="entry name" value="TRANSKETOLASE_2"/>
    <property type="match status" value="1"/>
</dbReference>
<dbReference type="InterPro" id="IPR020826">
    <property type="entry name" value="Transketolase_BS"/>
</dbReference>
<dbReference type="SMART" id="SM00861">
    <property type="entry name" value="Transket_pyr"/>
    <property type="match status" value="1"/>
</dbReference>
<dbReference type="GO" id="GO:0008661">
    <property type="term" value="F:1-deoxy-D-xylulose-5-phosphate synthase activity"/>
    <property type="evidence" value="ECO:0007669"/>
    <property type="project" value="UniProtKB-UniRule"/>
</dbReference>
<sequence>MLLSNINSPDDLRKMPKEELPFLAREVREFIIDVVSGKGGHLGASLGVVELTIALHYVFNTPDDKLIWDVGHQTYAHKILTNRKEQFHTNRELGGISGFPKIDESPYDTFGTGHSSTSISAILGMAMASTLQGNSHRNHIAVIGDASIVSGMAFEAMNHAGTTPTNILIILNDNAMGIDPSVGALKNYFAKMKSEKGKNETFFNNLNIKYKGVIDGHNLTELINSFELLKNEPGVKLLHVITTKGKGLEKAEKEQITYHAPRKFDKITGEQFSEDSSLPAKYQDVFGLTLNELAQQNNKIVAITPAMPSGSSLTFMQRTFPERVFDVGIAEQHAVTFSAGLALEGFIPFCVVYSTFLQRAYDQVIHDVALQNIPVIICIDRAGLVGEDGATHHGVFDMAFLRPIPNLVIASPRNASELRNLLYTAQLGINFPFVIRYPRGRCNETDWQQSFQKIEIGTAEQLKEGSKYAVLSIGTIAENVTKAINLLKNPEDYAHFDIRFLKPLDESLLHTIFVTYKIIFTVEEGSEKGGLGSAVAEFASKNNYNKPLKIIGIPDKFISHGSVDELQKMVALDDKSVSEMLKVKNNNKNI</sequence>
<comment type="cofactor">
    <cofactor evidence="10">
        <name>thiamine diphosphate</name>
        <dbReference type="ChEBI" id="CHEBI:58937"/>
    </cofactor>
    <text evidence="10">Binds 1 thiamine pyrophosphate per subunit.</text>
</comment>
<protein>
    <recommendedName>
        <fullName evidence="10">1-deoxy-D-xylulose-5-phosphate synthase</fullName>
        <ecNumber evidence="10">2.2.1.7</ecNumber>
    </recommendedName>
    <alternativeName>
        <fullName evidence="10">1-deoxyxylulose-5-phosphate synthase</fullName>
        <shortName evidence="10">DXP synthase</shortName>
        <shortName evidence="10">DXPS</shortName>
    </alternativeName>
</protein>
<comment type="cofactor">
    <cofactor evidence="10">
        <name>Mg(2+)</name>
        <dbReference type="ChEBI" id="CHEBI:18420"/>
    </cofactor>
    <text evidence="10">Binds 1 Mg(2+) ion per subunit.</text>
</comment>
<feature type="binding site" evidence="10">
    <location>
        <begin position="113"/>
        <end position="115"/>
    </location>
    <ligand>
        <name>thiamine diphosphate</name>
        <dbReference type="ChEBI" id="CHEBI:58937"/>
    </ligand>
</feature>
<dbReference type="InterPro" id="IPR005477">
    <property type="entry name" value="Dxylulose-5-P_synthase"/>
</dbReference>
<evidence type="ECO:0000256" key="3">
    <source>
        <dbReference type="ARBA" id="ARBA00011738"/>
    </source>
</evidence>